<dbReference type="InterPro" id="IPR001827">
    <property type="entry name" value="Homeobox_Antennapedia_CS"/>
</dbReference>
<proteinExistence type="inferred from homology"/>
<dbReference type="InterPro" id="IPR001356">
    <property type="entry name" value="HD"/>
</dbReference>
<feature type="region of interest" description="Disordered" evidence="13">
    <location>
        <begin position="1147"/>
        <end position="1171"/>
    </location>
</feature>
<feature type="DNA-binding region" description="Homeobox" evidence="11">
    <location>
        <begin position="653"/>
        <end position="697"/>
    </location>
</feature>
<dbReference type="SMART" id="SM00389">
    <property type="entry name" value="HOX"/>
    <property type="match status" value="5"/>
</dbReference>
<evidence type="ECO:0000256" key="10">
    <source>
        <dbReference type="ARBA" id="ARBA00023242"/>
    </source>
</evidence>
<dbReference type="PANTHER" id="PTHR46166">
    <property type="entry name" value="HOMEOBOX DOMAIN-CONTAINING PROTEIN"/>
    <property type="match status" value="1"/>
</dbReference>
<accession>A0AA47P4Y0</accession>
<feature type="compositionally biased region" description="Polar residues" evidence="13">
    <location>
        <begin position="1050"/>
        <end position="1064"/>
    </location>
</feature>
<evidence type="ECO:0000256" key="2">
    <source>
        <dbReference type="ARBA" id="ARBA00004123"/>
    </source>
</evidence>
<evidence type="ECO:0000256" key="6">
    <source>
        <dbReference type="ARBA" id="ARBA00023015"/>
    </source>
</evidence>
<evidence type="ECO:0000256" key="13">
    <source>
        <dbReference type="SAM" id="MobiDB-lite"/>
    </source>
</evidence>
<feature type="compositionally biased region" description="Gly residues" evidence="13">
    <location>
        <begin position="420"/>
        <end position="430"/>
    </location>
</feature>
<sequence length="1171" mass="129663">MTASLVLNPRWPADSVMFVYDNNLDDLNKNMEGFVGSGNFASASQCRNIMAHSAAAAALGGHPSGLMHHSTGYSTLDPAGSSPSETATSSGKQCGAGPCPATSVPHQSSSAATPLPYSYFGNGYYPCRMGRGALKSCTQAAGAALSYSAAAEKYMDTPVSTDDYSNHRAKEFAFYHGYPSPYQSMASYLDVSVVQTLGAGEHRHDTLLPMDSYQPWALTNGWGGQMYCSKDQGQAGHLWKSALADVVGHDGSSFRRGRKKRIPYTKLQLKELEKEYAANKFITKDKRRKISAATNLSERQITIWFQNRRVKEKKFVAKKPPGLTEDNCIAADRKKCCPYTKHHTLELEKEFLFNVYLTTQRRLEISQNLDLTDRQVKIWSQNRRMKMKTQHRNSIISHESDELSPSGRFSNVQYSSSSSVGGGRQSGGGAHAEHPHHDSYPSCSFQPKPPVFSSSWSPFSPHHASNGLPAVYHPYIPAQHVSSDTRYLRSWLDCAPRTTESVPGQGQPGQVKLEPLLGHLGGEIPPKISGQHPHEAATYILESSPVAREMSHLPAAIPGTRFEENKDICEGSEDKDGPDQTTNDTNGTPIAVNVLVLFASRFVYECFLRLKRACYKTYASYVCMYRHAYAKLCKSPSLFLDDPSANWLHARSSRKKRCPYTKYQTLELEKEFLFNMYLTRDRRNEVARALNLTERQDLAGSRPTVVYGPGSGATFQHPPQIQDFYHHGASTLPSNPYPQSPCAVTCHGEPGNFYGYDALQRQTLFGAQDADLVQYSDCKLSGAPGLGGDDAEGTEQSPSPTQLFPWMRPQAAGRRRGRQTYSRYQTLELEKEFLFNPYLTRKRRIEVSHALALTERQVKIWFQNRRMKWKKENNKDKFPSSKSEQEEVEREKREKELREGGGGGGGGAGGGAGSVAGTAGSQSSASDECCDKDTAASCSVVFPNALSGGTFPDSCPTSSCTLASNSTRNGYHHVTNGGHDREFPPCSSSLVSFSRLHGGNGNSIPSILSPSPEMYSSGAEAVSYGLGAGSLSSLHGSLFDRNSDSQHLGSRIATHSDSGFGKQTSSEDHHSLTEDSLRIYPWMRSSGADRRRGRQTYTRYQTLELEKEFHFNRYLTRRRRIEIAHALCLTERQIKIWFQNRRMKWKKENKPSGASSPITVELAVGEEGEEE</sequence>
<dbReference type="GO" id="GO:0000122">
    <property type="term" value="P:negative regulation of transcription by RNA polymerase II"/>
    <property type="evidence" value="ECO:0007669"/>
    <property type="project" value="UniProtKB-ARBA"/>
</dbReference>
<name>A0AA47P4Y0_MERPO</name>
<dbReference type="FunFam" id="1.10.10.60:FF:000084">
    <property type="entry name" value="Homeobox protein Hox-D13"/>
    <property type="match status" value="1"/>
</dbReference>
<protein>
    <submittedName>
        <fullName evidence="15">Homeobox protein Hox-B13a</fullName>
    </submittedName>
</protein>
<evidence type="ECO:0000313" key="16">
    <source>
        <dbReference type="Proteomes" id="UP001174136"/>
    </source>
</evidence>
<evidence type="ECO:0000256" key="5">
    <source>
        <dbReference type="ARBA" id="ARBA00022473"/>
    </source>
</evidence>
<dbReference type="GO" id="GO:0006351">
    <property type="term" value="P:DNA-templated transcription"/>
    <property type="evidence" value="ECO:0007669"/>
    <property type="project" value="InterPro"/>
</dbReference>
<comment type="function">
    <text evidence="1">Sequence-specific transcription factor which is part of a developmental regulatory system that provides cells with specific positional identities on the anterior-posterior axis.</text>
</comment>
<dbReference type="InterPro" id="IPR022067">
    <property type="entry name" value="HoxA13_N"/>
</dbReference>
<evidence type="ECO:0000256" key="1">
    <source>
        <dbReference type="ARBA" id="ARBA00003263"/>
    </source>
</evidence>
<keyword evidence="5" id="KW-0217">Developmental protein</keyword>
<evidence type="ECO:0000256" key="12">
    <source>
        <dbReference type="RuleBase" id="RU000682"/>
    </source>
</evidence>
<keyword evidence="16" id="KW-1185">Reference proteome</keyword>
<dbReference type="InterPro" id="IPR050948">
    <property type="entry name" value="Antp_homeobox_TF"/>
</dbReference>
<feature type="compositionally biased region" description="Low complexity" evidence="13">
    <location>
        <begin position="915"/>
        <end position="926"/>
    </location>
</feature>
<feature type="compositionally biased region" description="Basic and acidic residues" evidence="13">
    <location>
        <begin position="872"/>
        <end position="899"/>
    </location>
</feature>
<dbReference type="PRINTS" id="PR00024">
    <property type="entry name" value="HOMEOBOX"/>
</dbReference>
<dbReference type="PROSITE" id="PS00032">
    <property type="entry name" value="ANTENNAPEDIA"/>
    <property type="match status" value="2"/>
</dbReference>
<dbReference type="InterPro" id="IPR006711">
    <property type="entry name" value="Hox9_activation_N"/>
</dbReference>
<evidence type="ECO:0000256" key="9">
    <source>
        <dbReference type="ARBA" id="ARBA00023163"/>
    </source>
</evidence>
<evidence type="ECO:0000256" key="7">
    <source>
        <dbReference type="ARBA" id="ARBA00023125"/>
    </source>
</evidence>
<dbReference type="GO" id="GO:0000977">
    <property type="term" value="F:RNA polymerase II transcription regulatory region sequence-specific DNA binding"/>
    <property type="evidence" value="ECO:0007669"/>
    <property type="project" value="TreeGrafter"/>
</dbReference>
<dbReference type="FunFam" id="1.10.10.60:FF:000072">
    <property type="entry name" value="Homeobox protein Hox-B8"/>
    <property type="match status" value="1"/>
</dbReference>
<evidence type="ECO:0000256" key="8">
    <source>
        <dbReference type="ARBA" id="ARBA00023155"/>
    </source>
</evidence>
<feature type="domain" description="Homeobox" evidence="14">
    <location>
        <begin position="651"/>
        <end position="696"/>
    </location>
</feature>
<feature type="DNA-binding region" description="Homeobox" evidence="11">
    <location>
        <begin position="1090"/>
        <end position="1149"/>
    </location>
</feature>
<comment type="similarity">
    <text evidence="3">Belongs to the Abd-B homeobox family.</text>
</comment>
<feature type="domain" description="Homeobox" evidence="14">
    <location>
        <begin position="1088"/>
        <end position="1148"/>
    </location>
</feature>
<dbReference type="PANTHER" id="PTHR46166:SF2">
    <property type="entry name" value="HOMEOBOX PROTEIN HOX-B8"/>
    <property type="match status" value="1"/>
</dbReference>
<keyword evidence="8 11" id="KW-0371">Homeobox</keyword>
<feature type="compositionally biased region" description="Polar residues" evidence="13">
    <location>
        <begin position="81"/>
        <end position="92"/>
    </location>
</feature>
<dbReference type="FunFam" id="1.10.10.60:FF:000017">
    <property type="entry name" value="Homeobox protein antennapedia"/>
    <property type="match status" value="1"/>
</dbReference>
<dbReference type="Gene3D" id="1.10.10.60">
    <property type="entry name" value="Homeodomain-like"/>
    <property type="match status" value="5"/>
</dbReference>
<gene>
    <name evidence="15" type="primary">hoxb13a</name>
    <name evidence="15" type="ORF">N1851_008020</name>
</gene>
<dbReference type="AlphaFoldDB" id="A0AA47P4Y0"/>
<dbReference type="Proteomes" id="UP001174136">
    <property type="component" value="Unassembled WGS sequence"/>
</dbReference>
<dbReference type="InterPro" id="IPR020479">
    <property type="entry name" value="HD_metazoa"/>
</dbReference>
<feature type="compositionally biased region" description="Gly residues" evidence="13">
    <location>
        <begin position="900"/>
        <end position="914"/>
    </location>
</feature>
<feature type="region of interest" description="Disordered" evidence="13">
    <location>
        <begin position="872"/>
        <end position="926"/>
    </location>
</feature>
<feature type="domain" description="Homeobox" evidence="14">
    <location>
        <begin position="812"/>
        <end position="872"/>
    </location>
</feature>
<dbReference type="GO" id="GO:0000981">
    <property type="term" value="F:DNA-binding transcription factor activity, RNA polymerase II-specific"/>
    <property type="evidence" value="ECO:0007669"/>
    <property type="project" value="InterPro"/>
</dbReference>
<feature type="domain" description="Homeobox" evidence="14">
    <location>
        <begin position="330"/>
        <end position="390"/>
    </location>
</feature>
<comment type="subcellular location">
    <subcellularLocation>
        <location evidence="2 11 12">Nucleus</location>
    </subcellularLocation>
</comment>
<evidence type="ECO:0000256" key="4">
    <source>
        <dbReference type="ARBA" id="ARBA00009107"/>
    </source>
</evidence>
<dbReference type="CDD" id="cd00086">
    <property type="entry name" value="homeodomain"/>
    <property type="match status" value="5"/>
</dbReference>
<dbReference type="GO" id="GO:0005634">
    <property type="term" value="C:nucleus"/>
    <property type="evidence" value="ECO:0007669"/>
    <property type="project" value="UniProtKB-SubCell"/>
</dbReference>
<organism evidence="15 16">
    <name type="scientific">Merluccius polli</name>
    <name type="common">Benguela hake</name>
    <name type="synonym">Merluccius cadenati</name>
    <dbReference type="NCBI Taxonomy" id="89951"/>
    <lineage>
        <taxon>Eukaryota</taxon>
        <taxon>Metazoa</taxon>
        <taxon>Chordata</taxon>
        <taxon>Craniata</taxon>
        <taxon>Vertebrata</taxon>
        <taxon>Euteleostomi</taxon>
        <taxon>Actinopterygii</taxon>
        <taxon>Neopterygii</taxon>
        <taxon>Teleostei</taxon>
        <taxon>Neoteleostei</taxon>
        <taxon>Acanthomorphata</taxon>
        <taxon>Zeiogadaria</taxon>
        <taxon>Gadariae</taxon>
        <taxon>Gadiformes</taxon>
        <taxon>Gadoidei</taxon>
        <taxon>Merlucciidae</taxon>
        <taxon>Merluccius</taxon>
    </lineage>
</organism>
<comment type="caution">
    <text evidence="15">The sequence shown here is derived from an EMBL/GenBank/DDBJ whole genome shotgun (WGS) entry which is preliminary data.</text>
</comment>
<keyword evidence="10 11" id="KW-0539">Nucleus</keyword>
<dbReference type="PROSITE" id="PS50071">
    <property type="entry name" value="HOMEOBOX_2"/>
    <property type="match status" value="5"/>
</dbReference>
<dbReference type="Pfam" id="PF00046">
    <property type="entry name" value="Homeodomain"/>
    <property type="match status" value="5"/>
</dbReference>
<dbReference type="InterPro" id="IPR017970">
    <property type="entry name" value="Homeobox_CS"/>
</dbReference>
<dbReference type="SUPFAM" id="SSF46689">
    <property type="entry name" value="Homeodomain-like"/>
    <property type="match status" value="5"/>
</dbReference>
<keyword evidence="9" id="KW-0804">Transcription</keyword>
<feature type="DNA-binding region" description="Homeobox" evidence="11">
    <location>
        <begin position="332"/>
        <end position="391"/>
    </location>
</feature>
<keyword evidence="6" id="KW-0805">Transcription regulation</keyword>
<evidence type="ECO:0000256" key="3">
    <source>
        <dbReference type="ARBA" id="ARBA00006317"/>
    </source>
</evidence>
<feature type="region of interest" description="Disordered" evidence="13">
    <location>
        <begin position="70"/>
        <end position="111"/>
    </location>
</feature>
<dbReference type="InterPro" id="IPR009057">
    <property type="entry name" value="Homeodomain-like_sf"/>
</dbReference>
<dbReference type="EMBL" id="JAOPHQ010001432">
    <property type="protein sequence ID" value="KAK0150856.1"/>
    <property type="molecule type" value="Genomic_DNA"/>
</dbReference>
<feature type="DNA-binding region" description="Homeobox" evidence="11">
    <location>
        <begin position="257"/>
        <end position="316"/>
    </location>
</feature>
<reference evidence="15" key="1">
    <citation type="journal article" date="2023" name="Front. Mar. Sci.">
        <title>A new Merluccius polli reference genome to investigate the effects of global change in West African waters.</title>
        <authorList>
            <person name="Mateo J.L."/>
            <person name="Blanco-Fernandez C."/>
            <person name="Garcia-Vazquez E."/>
            <person name="Machado-Schiaffino G."/>
        </authorList>
    </citation>
    <scope>NUCLEOTIDE SEQUENCE</scope>
    <source>
        <strain evidence="15">C29</strain>
        <tissue evidence="15">Fin</tissue>
    </source>
</reference>
<feature type="region of interest" description="Disordered" evidence="13">
    <location>
        <begin position="1050"/>
        <end position="1072"/>
    </location>
</feature>
<evidence type="ECO:0000259" key="14">
    <source>
        <dbReference type="PROSITE" id="PS50071"/>
    </source>
</evidence>
<evidence type="ECO:0000256" key="11">
    <source>
        <dbReference type="PROSITE-ProRule" id="PRU00108"/>
    </source>
</evidence>
<feature type="domain" description="Homeobox" evidence="14">
    <location>
        <begin position="255"/>
        <end position="315"/>
    </location>
</feature>
<evidence type="ECO:0000313" key="15">
    <source>
        <dbReference type="EMBL" id="KAK0150856.1"/>
    </source>
</evidence>
<feature type="DNA-binding region" description="Homeobox" evidence="11">
    <location>
        <begin position="814"/>
        <end position="873"/>
    </location>
</feature>
<keyword evidence="7 11" id="KW-0238">DNA-binding</keyword>
<dbReference type="PROSITE" id="PS00027">
    <property type="entry name" value="HOMEOBOX_1"/>
    <property type="match status" value="3"/>
</dbReference>
<dbReference type="Pfam" id="PF04617">
    <property type="entry name" value="Hox9_act"/>
    <property type="match status" value="1"/>
</dbReference>
<dbReference type="Pfam" id="PF12284">
    <property type="entry name" value="HoxA13_N"/>
    <property type="match status" value="1"/>
</dbReference>
<feature type="region of interest" description="Disordered" evidence="13">
    <location>
        <begin position="784"/>
        <end position="819"/>
    </location>
</feature>
<feature type="region of interest" description="Disordered" evidence="13">
    <location>
        <begin position="382"/>
        <end position="444"/>
    </location>
</feature>
<comment type="similarity">
    <text evidence="4">Belongs to the Antp homeobox family.</text>
</comment>